<dbReference type="Gene3D" id="3.40.50.10320">
    <property type="entry name" value="LmbE-like"/>
    <property type="match status" value="1"/>
</dbReference>
<sequence length="268" mass="29414">MTGTGSVLLDDARSDGSPVLFLSAHLDDAVLSCGALIEALRPTCPVTVATLFTAATCPPHTLAARSFLRQCSSADAAVLFAARQAEDEDVLREMEAEHVHFGETDALFRRRSGSRLGSRVGRLLPELAHRYPTYRYDIAKGRVARGDRAMIDALVARVSGLIERTAARVVFAPVGVGRHVDHLITRSVAVRQPIGAVYYSDFPYNLALGPDQAFLDRHDLRPWTWQRGIAAKQGLIRRYRTQVDALFPSGEIAEVPELYYEPAAMRAA</sequence>
<dbReference type="GO" id="GO:0016137">
    <property type="term" value="P:glycoside metabolic process"/>
    <property type="evidence" value="ECO:0007669"/>
    <property type="project" value="UniProtKB-ARBA"/>
</dbReference>
<comment type="caution">
    <text evidence="2">The sequence shown here is derived from an EMBL/GenBank/DDBJ whole genome shotgun (WGS) entry which is preliminary data.</text>
</comment>
<dbReference type="Pfam" id="PF02585">
    <property type="entry name" value="PIG-L"/>
    <property type="match status" value="1"/>
</dbReference>
<evidence type="ECO:0000313" key="2">
    <source>
        <dbReference type="EMBL" id="TQM09837.1"/>
    </source>
</evidence>
<dbReference type="RefSeq" id="WP_211366876.1">
    <property type="nucleotide sequence ID" value="NZ_VFPA01000003.1"/>
</dbReference>
<reference evidence="2 3" key="1">
    <citation type="submission" date="2019-06" db="EMBL/GenBank/DDBJ databases">
        <title>Sequencing the genomes of 1000 actinobacteria strains.</title>
        <authorList>
            <person name="Klenk H.-P."/>
        </authorList>
    </citation>
    <scope>NUCLEOTIDE SEQUENCE [LARGE SCALE GENOMIC DNA]</scope>
    <source>
        <strain evidence="2 3">DSM 45301</strain>
    </source>
</reference>
<evidence type="ECO:0000313" key="3">
    <source>
        <dbReference type="Proteomes" id="UP000315677"/>
    </source>
</evidence>
<keyword evidence="3" id="KW-1185">Reference proteome</keyword>
<gene>
    <name evidence="2" type="ORF">FB558_5611</name>
</gene>
<proteinExistence type="predicted"/>
<dbReference type="EMBL" id="VFPA01000003">
    <property type="protein sequence ID" value="TQM09837.1"/>
    <property type="molecule type" value="Genomic_DNA"/>
</dbReference>
<protein>
    <submittedName>
        <fullName evidence="2">GlcNAc-PI de-N-acetylase</fullName>
    </submittedName>
</protein>
<dbReference type="InterPro" id="IPR003737">
    <property type="entry name" value="GlcNAc_PI_deacetylase-related"/>
</dbReference>
<dbReference type="SUPFAM" id="SSF102588">
    <property type="entry name" value="LmbE-like"/>
    <property type="match status" value="1"/>
</dbReference>
<name>A0A543DKI2_9PSEU</name>
<keyword evidence="1" id="KW-0862">Zinc</keyword>
<evidence type="ECO:0000256" key="1">
    <source>
        <dbReference type="ARBA" id="ARBA00022833"/>
    </source>
</evidence>
<accession>A0A543DKI2</accession>
<dbReference type="InterPro" id="IPR024078">
    <property type="entry name" value="LmbE-like_dom_sf"/>
</dbReference>
<dbReference type="Proteomes" id="UP000315677">
    <property type="component" value="Unassembled WGS sequence"/>
</dbReference>
<dbReference type="AlphaFoldDB" id="A0A543DKI2"/>
<organism evidence="2 3">
    <name type="scientific">Pseudonocardia kunmingensis</name>
    <dbReference type="NCBI Taxonomy" id="630975"/>
    <lineage>
        <taxon>Bacteria</taxon>
        <taxon>Bacillati</taxon>
        <taxon>Actinomycetota</taxon>
        <taxon>Actinomycetes</taxon>
        <taxon>Pseudonocardiales</taxon>
        <taxon>Pseudonocardiaceae</taxon>
        <taxon>Pseudonocardia</taxon>
    </lineage>
</organism>